<name>A0ABT9HRG4_9SPHN</name>
<dbReference type="Proteomes" id="UP001240639">
    <property type="component" value="Unassembled WGS sequence"/>
</dbReference>
<proteinExistence type="predicted"/>
<evidence type="ECO:0000313" key="3">
    <source>
        <dbReference type="Proteomes" id="UP001240639"/>
    </source>
</evidence>
<evidence type="ECO:0000256" key="1">
    <source>
        <dbReference type="SAM" id="SignalP"/>
    </source>
</evidence>
<accession>A0ABT9HRG4</accession>
<dbReference type="RefSeq" id="WP_278328199.1">
    <property type="nucleotide sequence ID" value="NZ_JAVAIM010000001.1"/>
</dbReference>
<dbReference type="EMBL" id="JAVAIM010000001">
    <property type="protein sequence ID" value="MDP4575755.1"/>
    <property type="molecule type" value="Genomic_DNA"/>
</dbReference>
<keyword evidence="3" id="KW-1185">Reference proteome</keyword>
<organism evidence="2 3">
    <name type="scientific">Qipengyuania profundimaris</name>
    <dbReference type="NCBI Taxonomy" id="3067652"/>
    <lineage>
        <taxon>Bacteria</taxon>
        <taxon>Pseudomonadati</taxon>
        <taxon>Pseudomonadota</taxon>
        <taxon>Alphaproteobacteria</taxon>
        <taxon>Sphingomonadales</taxon>
        <taxon>Erythrobacteraceae</taxon>
        <taxon>Qipengyuania</taxon>
    </lineage>
</organism>
<comment type="caution">
    <text evidence="2">The sequence shown here is derived from an EMBL/GenBank/DDBJ whole genome shotgun (WGS) entry which is preliminary data.</text>
</comment>
<protein>
    <submittedName>
        <fullName evidence="2">Entericidin EcnA/B family protein</fullName>
    </submittedName>
</protein>
<feature type="signal peptide" evidence="1">
    <location>
        <begin position="1"/>
        <end position="19"/>
    </location>
</feature>
<feature type="chain" id="PRO_5046942586" evidence="1">
    <location>
        <begin position="20"/>
        <end position="44"/>
    </location>
</feature>
<keyword evidence="1" id="KW-0732">Signal</keyword>
<reference evidence="2 3" key="1">
    <citation type="submission" date="2023-08" db="EMBL/GenBank/DDBJ databases">
        <title>genomic of G39.</title>
        <authorList>
            <person name="Wang Y."/>
        </authorList>
    </citation>
    <scope>NUCLEOTIDE SEQUENCE [LARGE SCALE GENOMIC DNA]</scope>
    <source>
        <strain evidence="2 3">G39</strain>
    </source>
</reference>
<gene>
    <name evidence="2" type="ORF">Q9K02_11445</name>
</gene>
<dbReference type="PROSITE" id="PS51257">
    <property type="entry name" value="PROKAR_LIPOPROTEIN"/>
    <property type="match status" value="1"/>
</dbReference>
<evidence type="ECO:0000313" key="2">
    <source>
        <dbReference type="EMBL" id="MDP4575755.1"/>
    </source>
</evidence>
<sequence length="44" mass="4448">MKKRVLTIFAFGAAALLSACNTVDGIGEDVESVGDCADGVEGNC</sequence>